<dbReference type="Proteomes" id="UP000839923">
    <property type="component" value="Unassembled WGS sequence"/>
</dbReference>
<proteinExistence type="predicted"/>
<gene>
    <name evidence="3" type="ORF">D4E63_18425</name>
    <name evidence="2" type="ORF">DU837_03010</name>
</gene>
<dbReference type="AlphaFoldDB" id="A0A3V7I707"/>
<dbReference type="EMBL" id="AAHNVE010000030">
    <property type="protein sequence ID" value="EBY3462698.1"/>
    <property type="molecule type" value="Genomic_DNA"/>
</dbReference>
<evidence type="ECO:0000313" key="2">
    <source>
        <dbReference type="EMBL" id="EBY2432472.1"/>
    </source>
</evidence>
<reference evidence="3" key="1">
    <citation type="submission" date="2018-09" db="EMBL/GenBank/DDBJ databases">
        <authorList>
            <person name="Ashton P.M."/>
            <person name="Dallman T."/>
            <person name="Nair S."/>
            <person name="De Pinna E."/>
            <person name="Peters T."/>
            <person name="Grant K."/>
        </authorList>
    </citation>
    <scope>NUCLEOTIDE SEQUENCE [LARGE SCALE GENOMIC DNA]</scope>
    <source>
        <strain evidence="2">294991</strain>
        <strain evidence="3">574296</strain>
    </source>
</reference>
<name>A0A3V7I707_SALET</name>
<protein>
    <submittedName>
        <fullName evidence="3">Uncharacterized protein</fullName>
    </submittedName>
</protein>
<comment type="caution">
    <text evidence="3">The sequence shown here is derived from an EMBL/GenBank/DDBJ whole genome shotgun (WGS) entry which is preliminary data.</text>
</comment>
<organism evidence="3">
    <name type="scientific">Salmonella enterica subsp. enterica serovar Weltevreden</name>
    <dbReference type="NCBI Taxonomy" id="57743"/>
    <lineage>
        <taxon>Bacteria</taxon>
        <taxon>Pseudomonadati</taxon>
        <taxon>Pseudomonadota</taxon>
        <taxon>Gammaproteobacteria</taxon>
        <taxon>Enterobacterales</taxon>
        <taxon>Enterobacteriaceae</taxon>
        <taxon>Salmonella</taxon>
    </lineage>
</organism>
<evidence type="ECO:0000256" key="1">
    <source>
        <dbReference type="SAM" id="MobiDB-lite"/>
    </source>
</evidence>
<dbReference type="EMBL" id="AAHNNE010000003">
    <property type="protein sequence ID" value="EBY2432472.1"/>
    <property type="molecule type" value="Genomic_DNA"/>
</dbReference>
<sequence length="80" mass="9282">MVKTAPPRFWKKSRPNAPPAAVKKPRVKKPDHYFQAHLNSALFYTSSFKLPRRWLRSLPPVTYLYTLLGTRSLAALMQLE</sequence>
<evidence type="ECO:0000313" key="3">
    <source>
        <dbReference type="EMBL" id="EBY3462698.1"/>
    </source>
</evidence>
<accession>A0A3V7I707</accession>
<feature type="region of interest" description="Disordered" evidence="1">
    <location>
        <begin position="1"/>
        <end position="25"/>
    </location>
</feature>